<feature type="binding site" evidence="7">
    <location>
        <position position="82"/>
    </location>
    <ligand>
        <name>L-glutamine</name>
        <dbReference type="ChEBI" id="CHEBI:58359"/>
    </ligand>
</feature>
<proteinExistence type="inferred from homology"/>
<dbReference type="KEGG" id="tid:Thein_1736"/>
<dbReference type="PaxDb" id="667014-Thein_1736"/>
<feature type="domain" description="Glutamine amidotransferase type-2" evidence="9">
    <location>
        <begin position="78"/>
        <end position="149"/>
    </location>
</feature>
<dbReference type="PATRIC" id="fig|667014.3.peg.1788"/>
<protein>
    <recommendedName>
        <fullName evidence="3">asparagine synthase (glutamine-hydrolyzing)</fullName>
        <ecNumber evidence="3">6.3.5.4</ecNumber>
    </recommendedName>
</protein>
<evidence type="ECO:0000256" key="2">
    <source>
        <dbReference type="ARBA" id="ARBA00005752"/>
    </source>
</evidence>
<dbReference type="InterPro" id="IPR029055">
    <property type="entry name" value="Ntn_hydrolases_N"/>
</dbReference>
<dbReference type="EC" id="6.3.5.4" evidence="3"/>
<dbReference type="GO" id="GO:0004066">
    <property type="term" value="F:asparagine synthase (glutamine-hydrolyzing) activity"/>
    <property type="evidence" value="ECO:0007669"/>
    <property type="project" value="UniProtKB-EC"/>
</dbReference>
<gene>
    <name evidence="10" type="ordered locus">Thein_1736</name>
</gene>
<dbReference type="SUPFAM" id="SSF56235">
    <property type="entry name" value="N-terminal nucleophile aminohydrolases (Ntn hydrolases)"/>
    <property type="match status" value="1"/>
</dbReference>
<evidence type="ECO:0000256" key="5">
    <source>
        <dbReference type="ARBA" id="ARBA00022840"/>
    </source>
</evidence>
<dbReference type="EMBL" id="CP002683">
    <property type="protein sequence ID" value="AEH45594.1"/>
    <property type="molecule type" value="Genomic_DNA"/>
</dbReference>
<reference evidence="10 11" key="2">
    <citation type="journal article" date="2012" name="Stand. Genomic Sci.">
        <title>Complete genome sequence of the thermophilic sulfate-reducing ocean bacterium Thermodesulfatator indicus type strain (CIR29812(T)).</title>
        <authorList>
            <person name="Anderson I."/>
            <person name="Saunders E."/>
            <person name="Lapidus A."/>
            <person name="Nolan M."/>
            <person name="Lucas S."/>
            <person name="Tice H."/>
            <person name="Del Rio T.G."/>
            <person name="Cheng J.F."/>
            <person name="Han C."/>
            <person name="Tapia R."/>
            <person name="Goodwin L.A."/>
            <person name="Pitluck S."/>
            <person name="Liolios K."/>
            <person name="Mavromatis K."/>
            <person name="Pagani I."/>
            <person name="Ivanova N."/>
            <person name="Mikhailova N."/>
            <person name="Pati A."/>
            <person name="Chen A."/>
            <person name="Palaniappan K."/>
            <person name="Land M."/>
            <person name="Hauser L."/>
            <person name="Jeffries C.D."/>
            <person name="Chang Y.J."/>
            <person name="Brambilla E.M."/>
            <person name="Rohde M."/>
            <person name="Spring S."/>
            <person name="Goker M."/>
            <person name="Detter J.C."/>
            <person name="Woyke T."/>
            <person name="Bristow J."/>
            <person name="Eisen J.A."/>
            <person name="Markowitz V."/>
            <person name="Hugenholtz P."/>
            <person name="Kyrpides N.C."/>
            <person name="Klenk H.P."/>
        </authorList>
    </citation>
    <scope>NUCLEOTIDE SEQUENCE [LARGE SCALE GENOMIC DNA]</scope>
    <source>
        <strain evidence="11">DSM 15286 / JCM 11887 / CIR29812</strain>
    </source>
</reference>
<reference evidence="11" key="1">
    <citation type="submission" date="2011-04" db="EMBL/GenBank/DDBJ databases">
        <title>The complete genome of Thermodesulfatator indicus DSM 15286.</title>
        <authorList>
            <person name="Lucas S."/>
            <person name="Copeland A."/>
            <person name="Lapidus A."/>
            <person name="Bruce D."/>
            <person name="Goodwin L."/>
            <person name="Pitluck S."/>
            <person name="Peters L."/>
            <person name="Kyrpides N."/>
            <person name="Mavromatis K."/>
            <person name="Pagani I."/>
            <person name="Ivanova N."/>
            <person name="Saunders L."/>
            <person name="Detter J.C."/>
            <person name="Tapia R."/>
            <person name="Han C."/>
            <person name="Land M."/>
            <person name="Hauser L."/>
            <person name="Markowitz V."/>
            <person name="Cheng J.-F."/>
            <person name="Hugenholtz P."/>
            <person name="Woyke T."/>
            <person name="Wu D."/>
            <person name="Spring S."/>
            <person name="Schroeder M."/>
            <person name="Brambilla E."/>
            <person name="Klenk H.-P."/>
            <person name="Eisen J.A."/>
        </authorList>
    </citation>
    <scope>NUCLEOTIDE SEQUENCE [LARGE SCALE GENOMIC DNA]</scope>
    <source>
        <strain evidence="11">DSM 15286 / JCM 11887 / CIR29812</strain>
    </source>
</reference>
<dbReference type="Gene3D" id="3.40.50.620">
    <property type="entry name" value="HUPs"/>
    <property type="match status" value="1"/>
</dbReference>
<dbReference type="InterPro" id="IPR017932">
    <property type="entry name" value="GATase_2_dom"/>
</dbReference>
<dbReference type="OrthoDB" id="9763290at2"/>
<sequence length="603" mass="69044">MPGLVGVCSEREDIASQSILNKLVESLKHRQDYQIELIKYPPFWGSLILIKELAKPKKIIEDRDFIIFLDGELYNNQSQFNDAQYILTLFKQHKNFSFLSDVEGIFSFCLYDKASQKVYLAVDKFGLKSLYYAKLDKGFVFASELKAILRHPQVKKAIDWKTIGDLLFFSFATGDKTLIKGAKLLPQASVLGYSLKEDSLELSSYWDTLSVFTPKGEYQDIALNEIAEIFREGVHKRVKNRELLGISLSGGLDSRSILAALGGEAQGLPSYTLGLPSCEDERLSARMAQIAGTRHEFLPITEDSLRDFVSLAKTLVYYSDGFYFPHESTEKVALDYFKRAPFKILFRGHGGELAKASLAFPVQVDKQVLNSDSPLTLTEIFLRKANLVLPDIAPEKFFLIEDLKRLPARIKEESLSKISSLLENLSPGDVFLHFYLFEYMSRQVVSSLNIFRTQIEVRLPFTDEVFLKKLFSLPIEKRWEGEIHIEIVKTCMPALVKVPNSNTGAPLDAGKLRLWLTDKFNSLLKKLSVPGFRHYTEFDKWQRKYFREALEQILFDKKTLDRGIYEPRVLKEVFDAHITGKKNYARFLGTAAGLELWFREFLD</sequence>
<evidence type="ECO:0000256" key="1">
    <source>
        <dbReference type="ARBA" id="ARBA00005187"/>
    </source>
</evidence>
<organism evidence="10 11">
    <name type="scientific">Thermodesulfatator indicus (strain DSM 15286 / JCM 11887 / CIR29812)</name>
    <dbReference type="NCBI Taxonomy" id="667014"/>
    <lineage>
        <taxon>Bacteria</taxon>
        <taxon>Pseudomonadati</taxon>
        <taxon>Thermodesulfobacteriota</taxon>
        <taxon>Thermodesulfobacteria</taxon>
        <taxon>Thermodesulfobacteriales</taxon>
        <taxon>Thermodesulfatatoraceae</taxon>
        <taxon>Thermodesulfatator</taxon>
    </lineage>
</organism>
<dbReference type="RefSeq" id="WP_013908335.1">
    <property type="nucleotide sequence ID" value="NC_015681.1"/>
</dbReference>
<keyword evidence="4 7" id="KW-0547">Nucleotide-binding</keyword>
<keyword evidence="5 7" id="KW-0067">ATP-binding</keyword>
<dbReference type="PIRSF" id="PIRSF001589">
    <property type="entry name" value="Asn_synthetase_glu-h"/>
    <property type="match status" value="1"/>
</dbReference>
<dbReference type="Gene3D" id="3.60.20.10">
    <property type="entry name" value="Glutamine Phosphoribosylpyrophosphate, subunit 1, domain 1"/>
    <property type="match status" value="1"/>
</dbReference>
<evidence type="ECO:0000256" key="6">
    <source>
        <dbReference type="ARBA" id="ARBA00048741"/>
    </source>
</evidence>
<evidence type="ECO:0000256" key="4">
    <source>
        <dbReference type="ARBA" id="ARBA00022741"/>
    </source>
</evidence>
<evidence type="ECO:0000256" key="7">
    <source>
        <dbReference type="PIRSR" id="PIRSR001589-2"/>
    </source>
</evidence>
<dbReference type="Pfam" id="PF13537">
    <property type="entry name" value="GATase_7"/>
    <property type="match status" value="1"/>
</dbReference>
<dbReference type="PANTHER" id="PTHR43284">
    <property type="entry name" value="ASPARAGINE SYNTHETASE (GLUTAMINE-HYDROLYZING)"/>
    <property type="match status" value="1"/>
</dbReference>
<evidence type="ECO:0000256" key="3">
    <source>
        <dbReference type="ARBA" id="ARBA00012737"/>
    </source>
</evidence>
<evidence type="ECO:0000259" key="8">
    <source>
        <dbReference type="Pfam" id="PF00733"/>
    </source>
</evidence>
<evidence type="ECO:0000313" key="10">
    <source>
        <dbReference type="EMBL" id="AEH45594.1"/>
    </source>
</evidence>
<comment type="pathway">
    <text evidence="1">Amino-acid biosynthesis; L-asparagine biosynthesis; L-asparagine from L-aspartate (L-Gln route): step 1/1.</text>
</comment>
<dbReference type="PANTHER" id="PTHR43284:SF1">
    <property type="entry name" value="ASPARAGINE SYNTHETASE"/>
    <property type="match status" value="1"/>
</dbReference>
<dbReference type="Pfam" id="PF00733">
    <property type="entry name" value="Asn_synthase"/>
    <property type="match status" value="1"/>
</dbReference>
<evidence type="ECO:0000259" key="9">
    <source>
        <dbReference type="Pfam" id="PF13537"/>
    </source>
</evidence>
<dbReference type="Proteomes" id="UP000006793">
    <property type="component" value="Chromosome"/>
</dbReference>
<dbReference type="SUPFAM" id="SSF52402">
    <property type="entry name" value="Adenine nucleotide alpha hydrolases-like"/>
    <property type="match status" value="1"/>
</dbReference>
<dbReference type="GO" id="GO:0006529">
    <property type="term" value="P:asparagine biosynthetic process"/>
    <property type="evidence" value="ECO:0007669"/>
    <property type="project" value="InterPro"/>
</dbReference>
<dbReference type="InterPro" id="IPR006426">
    <property type="entry name" value="Asn_synth_AEB"/>
</dbReference>
<dbReference type="STRING" id="667014.Thein_1736"/>
<keyword evidence="11" id="KW-1185">Reference proteome</keyword>
<comment type="similarity">
    <text evidence="2">Belongs to the asparagine synthetase family.</text>
</comment>
<name>F8ABJ7_THEID</name>
<evidence type="ECO:0000313" key="11">
    <source>
        <dbReference type="Proteomes" id="UP000006793"/>
    </source>
</evidence>
<dbReference type="HOGENOM" id="CLU_452630_0_0_0"/>
<dbReference type="AlphaFoldDB" id="F8ABJ7"/>
<dbReference type="InParanoid" id="F8ABJ7"/>
<dbReference type="InterPro" id="IPR014729">
    <property type="entry name" value="Rossmann-like_a/b/a_fold"/>
</dbReference>
<dbReference type="GO" id="GO:0005524">
    <property type="term" value="F:ATP binding"/>
    <property type="evidence" value="ECO:0007669"/>
    <property type="project" value="UniProtKB-KW"/>
</dbReference>
<comment type="catalytic activity">
    <reaction evidence="6">
        <text>L-aspartate + L-glutamine + ATP + H2O = L-asparagine + L-glutamate + AMP + diphosphate + H(+)</text>
        <dbReference type="Rhea" id="RHEA:12228"/>
        <dbReference type="ChEBI" id="CHEBI:15377"/>
        <dbReference type="ChEBI" id="CHEBI:15378"/>
        <dbReference type="ChEBI" id="CHEBI:29985"/>
        <dbReference type="ChEBI" id="CHEBI:29991"/>
        <dbReference type="ChEBI" id="CHEBI:30616"/>
        <dbReference type="ChEBI" id="CHEBI:33019"/>
        <dbReference type="ChEBI" id="CHEBI:58048"/>
        <dbReference type="ChEBI" id="CHEBI:58359"/>
        <dbReference type="ChEBI" id="CHEBI:456215"/>
        <dbReference type="EC" id="6.3.5.4"/>
    </reaction>
</comment>
<dbReference type="InterPro" id="IPR051786">
    <property type="entry name" value="ASN_synthetase/amidase"/>
</dbReference>
<feature type="domain" description="Asparagine synthetase" evidence="8">
    <location>
        <begin position="226"/>
        <end position="492"/>
    </location>
</feature>
<dbReference type="InterPro" id="IPR001962">
    <property type="entry name" value="Asn_synthase"/>
</dbReference>
<accession>F8ABJ7</accession>
<dbReference type="eggNOG" id="COG0367">
    <property type="taxonomic scope" value="Bacteria"/>
</dbReference>